<reference evidence="4 5" key="1">
    <citation type="submission" date="2022-07" db="EMBL/GenBank/DDBJ databases">
        <title>Genome-wide signatures of adaptation to extreme environments.</title>
        <authorList>
            <person name="Cho C.H."/>
            <person name="Yoon H.S."/>
        </authorList>
    </citation>
    <scope>NUCLEOTIDE SEQUENCE [LARGE SCALE GENOMIC DNA]</scope>
    <source>
        <strain evidence="4 5">DBV 063 E5</strain>
    </source>
</reference>
<feature type="compositionally biased region" description="Gly residues" evidence="2">
    <location>
        <begin position="10"/>
        <end position="23"/>
    </location>
</feature>
<feature type="coiled-coil region" evidence="1">
    <location>
        <begin position="280"/>
        <end position="307"/>
    </location>
</feature>
<accession>A0AAV9IWJ2</accession>
<evidence type="ECO:0000256" key="2">
    <source>
        <dbReference type="SAM" id="MobiDB-lite"/>
    </source>
</evidence>
<dbReference type="PROSITE" id="PS50217">
    <property type="entry name" value="BZIP"/>
    <property type="match status" value="1"/>
</dbReference>
<dbReference type="Pfam" id="PF07716">
    <property type="entry name" value="bZIP_2"/>
    <property type="match status" value="1"/>
</dbReference>
<keyword evidence="1" id="KW-0175">Coiled coil</keyword>
<feature type="domain" description="BZIP" evidence="3">
    <location>
        <begin position="260"/>
        <end position="318"/>
    </location>
</feature>
<feature type="region of interest" description="Disordered" evidence="2">
    <location>
        <begin position="226"/>
        <end position="269"/>
    </location>
</feature>
<dbReference type="GO" id="GO:0003700">
    <property type="term" value="F:DNA-binding transcription factor activity"/>
    <property type="evidence" value="ECO:0007669"/>
    <property type="project" value="InterPro"/>
</dbReference>
<feature type="region of interest" description="Disordered" evidence="2">
    <location>
        <begin position="153"/>
        <end position="204"/>
    </location>
</feature>
<dbReference type="Proteomes" id="UP001301350">
    <property type="component" value="Unassembled WGS sequence"/>
</dbReference>
<protein>
    <recommendedName>
        <fullName evidence="3">BZIP domain-containing protein</fullName>
    </recommendedName>
</protein>
<dbReference type="SUPFAM" id="SSF57959">
    <property type="entry name" value="Leucine zipper domain"/>
    <property type="match status" value="1"/>
</dbReference>
<organism evidence="4 5">
    <name type="scientific">Cyanidium caldarium</name>
    <name type="common">Red alga</name>
    <dbReference type="NCBI Taxonomy" id="2771"/>
    <lineage>
        <taxon>Eukaryota</taxon>
        <taxon>Rhodophyta</taxon>
        <taxon>Bangiophyceae</taxon>
        <taxon>Cyanidiales</taxon>
        <taxon>Cyanidiaceae</taxon>
        <taxon>Cyanidium</taxon>
    </lineage>
</organism>
<sequence length="481" mass="50636">MPKRASAADGAGGGGGASGSEGGEGVDERRTRLRSSLRPSGDALRAMGAGGTEGTVPTAAAAVFASMASGMEASERPRQTRRERRVSFENLDFSDLPPIVSAGDVSTPAMPTLSQGELMVGAHGSLEVAANAITPRILAAIQEQQQQHELAAMPPPQTPTRLTMEPPELETPRGPSRLAPELRQPDPAEVPGELLGTPSTTDTTCNALQKCRENARQLSLAFIRERRRATSDPQGRGRAAVLDSKYADSDEASVMSPSTRRSAKNRETAAVSRYRKRVYMESLEETVMNLERQCVELSRDNTMLQRQIELLYRQMARSEALSALERGDMHAGAEAAPDASNSLYATAGTPLEGLESGEAKMHAAELPPRAASTAAAAAGREHDTALEGHLRMLLAKCGIYGERASAAITAAVAATRTDSEASQALRYALSLSLGGASASQEMGAIPTTTSLNVGADADMAYTTATTTGSDPIADSNLKNFD</sequence>
<dbReference type="InterPro" id="IPR046347">
    <property type="entry name" value="bZIP_sf"/>
</dbReference>
<evidence type="ECO:0000313" key="4">
    <source>
        <dbReference type="EMBL" id="KAK4536702.1"/>
    </source>
</evidence>
<feature type="region of interest" description="Disordered" evidence="2">
    <location>
        <begin position="1"/>
        <end position="54"/>
    </location>
</feature>
<dbReference type="AlphaFoldDB" id="A0AAV9IWJ2"/>
<evidence type="ECO:0000256" key="1">
    <source>
        <dbReference type="SAM" id="Coils"/>
    </source>
</evidence>
<name>A0AAV9IWJ2_CYACA</name>
<dbReference type="EMBL" id="JANCYW010000009">
    <property type="protein sequence ID" value="KAK4536702.1"/>
    <property type="molecule type" value="Genomic_DNA"/>
</dbReference>
<dbReference type="InterPro" id="IPR004827">
    <property type="entry name" value="bZIP"/>
</dbReference>
<proteinExistence type="predicted"/>
<gene>
    <name evidence="4" type="ORF">CDCA_CDCA09G2727</name>
</gene>
<keyword evidence="5" id="KW-1185">Reference proteome</keyword>
<dbReference type="SMART" id="SM00338">
    <property type="entry name" value="BRLZ"/>
    <property type="match status" value="1"/>
</dbReference>
<evidence type="ECO:0000313" key="5">
    <source>
        <dbReference type="Proteomes" id="UP001301350"/>
    </source>
</evidence>
<comment type="caution">
    <text evidence="4">The sequence shown here is derived from an EMBL/GenBank/DDBJ whole genome shotgun (WGS) entry which is preliminary data.</text>
</comment>
<evidence type="ECO:0000259" key="3">
    <source>
        <dbReference type="PROSITE" id="PS50217"/>
    </source>
</evidence>
<dbReference type="Gene3D" id="1.20.5.170">
    <property type="match status" value="1"/>
</dbReference>